<dbReference type="SUPFAM" id="SSF103481">
    <property type="entry name" value="Multidrug resistance efflux transporter EmrE"/>
    <property type="match status" value="1"/>
</dbReference>
<comment type="subcellular location">
    <subcellularLocation>
        <location evidence="1">Membrane</location>
        <topology evidence="1">Multi-pass membrane protein</topology>
    </subcellularLocation>
</comment>
<feature type="transmembrane region" description="Helical" evidence="5">
    <location>
        <begin position="77"/>
        <end position="100"/>
    </location>
</feature>
<protein>
    <recommendedName>
        <fullName evidence="8">Magnesium transporter</fullName>
    </recommendedName>
</protein>
<name>A0A5E8C6J1_9ASCO</name>
<evidence type="ECO:0000313" key="7">
    <source>
        <dbReference type="Proteomes" id="UP000398389"/>
    </source>
</evidence>
<dbReference type="Proteomes" id="UP000398389">
    <property type="component" value="Unassembled WGS sequence"/>
</dbReference>
<evidence type="ECO:0000256" key="2">
    <source>
        <dbReference type="ARBA" id="ARBA00022692"/>
    </source>
</evidence>
<dbReference type="InterPro" id="IPR037185">
    <property type="entry name" value="EmrE-like"/>
</dbReference>
<dbReference type="EMBL" id="CABVLU010000005">
    <property type="protein sequence ID" value="VVT58670.1"/>
    <property type="molecule type" value="Genomic_DNA"/>
</dbReference>
<dbReference type="RefSeq" id="XP_031856927.1">
    <property type="nucleotide sequence ID" value="XM_032001036.1"/>
</dbReference>
<dbReference type="GO" id="GO:0015095">
    <property type="term" value="F:magnesium ion transmembrane transporter activity"/>
    <property type="evidence" value="ECO:0007669"/>
    <property type="project" value="InterPro"/>
</dbReference>
<organism evidence="6 7">
    <name type="scientific">Magnusiomyces paraingens</name>
    <dbReference type="NCBI Taxonomy" id="2606893"/>
    <lineage>
        <taxon>Eukaryota</taxon>
        <taxon>Fungi</taxon>
        <taxon>Dikarya</taxon>
        <taxon>Ascomycota</taxon>
        <taxon>Saccharomycotina</taxon>
        <taxon>Dipodascomycetes</taxon>
        <taxon>Dipodascales</taxon>
        <taxon>Dipodascaceae</taxon>
        <taxon>Magnusiomyces</taxon>
    </lineage>
</organism>
<gene>
    <name evidence="6" type="ORF">SAPINGB_P006325</name>
</gene>
<dbReference type="GeneID" id="43585136"/>
<dbReference type="OrthoDB" id="2504919at2759"/>
<keyword evidence="7" id="KW-1185">Reference proteome</keyword>
<evidence type="ECO:0000256" key="1">
    <source>
        <dbReference type="ARBA" id="ARBA00004141"/>
    </source>
</evidence>
<evidence type="ECO:0008006" key="8">
    <source>
        <dbReference type="Google" id="ProtNLM"/>
    </source>
</evidence>
<evidence type="ECO:0000313" key="6">
    <source>
        <dbReference type="EMBL" id="VVT58670.1"/>
    </source>
</evidence>
<feature type="transmembrane region" description="Helical" evidence="5">
    <location>
        <begin position="305"/>
        <end position="325"/>
    </location>
</feature>
<accession>A0A5E8C6J1</accession>
<keyword evidence="4 5" id="KW-0472">Membrane</keyword>
<evidence type="ECO:0000256" key="4">
    <source>
        <dbReference type="ARBA" id="ARBA00023136"/>
    </source>
</evidence>
<reference evidence="6 7" key="1">
    <citation type="submission" date="2019-09" db="EMBL/GenBank/DDBJ databases">
        <authorList>
            <person name="Brejova B."/>
        </authorList>
    </citation>
    <scope>NUCLEOTIDE SEQUENCE [LARGE SCALE GENOMIC DNA]</scope>
</reference>
<dbReference type="PANTHER" id="PTHR12570">
    <property type="match status" value="1"/>
</dbReference>
<feature type="transmembrane region" description="Helical" evidence="5">
    <location>
        <begin position="198"/>
        <end position="219"/>
    </location>
</feature>
<dbReference type="PANTHER" id="PTHR12570:SF86">
    <property type="entry name" value="ADR321CP"/>
    <property type="match status" value="1"/>
</dbReference>
<dbReference type="InterPro" id="IPR008521">
    <property type="entry name" value="Mg_trans_NIPA"/>
</dbReference>
<keyword evidence="3 5" id="KW-1133">Transmembrane helix</keyword>
<feature type="transmembrane region" description="Helical" evidence="5">
    <location>
        <begin position="148"/>
        <end position="166"/>
    </location>
</feature>
<feature type="transmembrane region" description="Helical" evidence="5">
    <location>
        <begin position="272"/>
        <end position="293"/>
    </location>
</feature>
<feature type="transmembrane region" description="Helical" evidence="5">
    <location>
        <begin position="240"/>
        <end position="260"/>
    </location>
</feature>
<feature type="transmembrane region" description="Helical" evidence="5">
    <location>
        <begin position="51"/>
        <end position="70"/>
    </location>
</feature>
<dbReference type="Gene3D" id="1.10.3730.20">
    <property type="match status" value="1"/>
</dbReference>
<evidence type="ECO:0000256" key="3">
    <source>
        <dbReference type="ARBA" id="ARBA00022989"/>
    </source>
</evidence>
<dbReference type="Pfam" id="PF05653">
    <property type="entry name" value="Mg_trans_NIPA"/>
    <property type="match status" value="2"/>
</dbReference>
<sequence>MSIETHQLLVGCAVGVVSAATQALGLTLQRKSHLDNDALAPELRVPAPRRALWRAGVLLFLVANIVGSSVQITTLPLIVLSPLQAVGLVFNSLCAAWVLHEPLTRQSVAGTLLVSAGALIVAAWGVVSESAKPHNLDELLRLLRRPQFLVWMGATMLLVAAVLVVISHRTNHPAVPISKSSDFIDGDDPQGIPAKQRLISGLLYAVVCGILSAHSLLMAKSAVEILVRAFVDGKSKDLRHYQSWLIVAAFLAFAVSQLVFLNRGLRLCSTAVLYPLVFCVFNVASILNSLIYFQQTAQMSALQGLMVAFGTLLILAGVLGLSWHLGWHDTLALTGPAAQAIAEAQENDPYKSNPQSPGFAACDSAATCVEPLLQPVVAPDKLPLLQHRHV</sequence>
<proteinExistence type="predicted"/>
<feature type="transmembrane region" description="Helical" evidence="5">
    <location>
        <begin position="106"/>
        <end position="127"/>
    </location>
</feature>
<dbReference type="GO" id="GO:0016020">
    <property type="term" value="C:membrane"/>
    <property type="evidence" value="ECO:0007669"/>
    <property type="project" value="UniProtKB-SubCell"/>
</dbReference>
<evidence type="ECO:0000256" key="5">
    <source>
        <dbReference type="SAM" id="Phobius"/>
    </source>
</evidence>
<keyword evidence="2 5" id="KW-0812">Transmembrane</keyword>
<dbReference type="AlphaFoldDB" id="A0A5E8C6J1"/>